<dbReference type="VEuPathDB" id="FungiDB:H257_14694"/>
<feature type="region of interest" description="Disordered" evidence="1">
    <location>
        <begin position="305"/>
        <end position="341"/>
    </location>
</feature>
<feature type="region of interest" description="Disordered" evidence="1">
    <location>
        <begin position="261"/>
        <end position="287"/>
    </location>
</feature>
<evidence type="ECO:0000313" key="3">
    <source>
        <dbReference type="Proteomes" id="UP000285430"/>
    </source>
</evidence>
<name>A0A418EIQ9_APHAT</name>
<protein>
    <submittedName>
        <fullName evidence="2">Uncharacterized protein</fullName>
    </submittedName>
</protein>
<feature type="region of interest" description="Disordered" evidence="1">
    <location>
        <begin position="137"/>
        <end position="162"/>
    </location>
</feature>
<comment type="caution">
    <text evidence="2">The sequence shown here is derived from an EMBL/GenBank/DDBJ whole genome shotgun (WGS) entry which is preliminary data.</text>
</comment>
<proteinExistence type="predicted"/>
<dbReference type="InterPro" id="IPR010736">
    <property type="entry name" value="SHIPPO-rpt"/>
</dbReference>
<feature type="region of interest" description="Disordered" evidence="1">
    <location>
        <begin position="362"/>
        <end position="387"/>
    </location>
</feature>
<reference evidence="2 3" key="1">
    <citation type="submission" date="2018-08" db="EMBL/GenBank/DDBJ databases">
        <title>Aphanomyces genome sequencing and annotation.</title>
        <authorList>
            <person name="Minardi D."/>
            <person name="Oidtmann B."/>
            <person name="Van Der Giezen M."/>
            <person name="Studholme D.J."/>
        </authorList>
    </citation>
    <scope>NUCLEOTIDE SEQUENCE [LARGE SCALE GENOMIC DNA]</scope>
    <source>
        <strain evidence="2 3">Da</strain>
    </source>
</reference>
<dbReference type="EMBL" id="QUTH01004434">
    <property type="protein sequence ID" value="RHZ13873.1"/>
    <property type="molecule type" value="Genomic_DNA"/>
</dbReference>
<feature type="compositionally biased region" description="Low complexity" evidence="1">
    <location>
        <begin position="362"/>
        <end position="375"/>
    </location>
</feature>
<dbReference type="PANTHER" id="PTHR21580:SF28">
    <property type="entry name" value="BOREALIN N-TERMINAL DOMAIN-CONTAINING PROTEIN-RELATED"/>
    <property type="match status" value="1"/>
</dbReference>
<dbReference type="PANTHER" id="PTHR21580">
    <property type="entry name" value="SHIPPO-1-RELATED"/>
    <property type="match status" value="1"/>
</dbReference>
<dbReference type="Pfam" id="PF07004">
    <property type="entry name" value="SHIPPO-rpt"/>
    <property type="match status" value="4"/>
</dbReference>
<sequence>MAWCSRTSRSQNPPGVGHAATAAIGPGSYNTAIGGGSSSKPPKPSFAAFGSSGLKDAYPDLPLHTPGPGAYVTTSPAAYSVPRGEPVSSMFKSSTERTKFKSASAAPGPGAYAAAHPSAFKKSKAASAAKAAASSMYDRKITRRSQSDHTTTNKHNGGGIKWVRVPTAPSIPNVAQSFGYEEGPKGQMILQHPTRTGHRYCTSRPFYVFPTLNCYKSICSGILIHLFGFLFSGCANDVSGPGEYDPLTAIHRLACTRATSFAKSKTSRDQKPKAASAPGPGFYHPEDHDHHAAVQSAVFKSTLTRERATNPMTRSTASSAVPGPGSYNAAATPLGQSAKKPEHLQFFGSTTSRFDAVKKWGSSSPCPSSVSTSTPFKSQSHHRNQHNIGFTSTNKRFVDTSLAREMCDVGPGTYHASGLVEELQHRVAVFASHLDRGSALDKKSAAMPEPRFKSKLAPLANLVRRSLCSSRVVTHKRLLVQGPGAYNPDTIETDWNRPTYNITIATEMEKRI</sequence>
<evidence type="ECO:0000313" key="2">
    <source>
        <dbReference type="EMBL" id="RHZ13873.1"/>
    </source>
</evidence>
<dbReference type="AlphaFoldDB" id="A0A418EIQ9"/>
<gene>
    <name evidence="2" type="ORF">DYB37_000667</name>
</gene>
<evidence type="ECO:0000256" key="1">
    <source>
        <dbReference type="SAM" id="MobiDB-lite"/>
    </source>
</evidence>
<dbReference type="InterPro" id="IPR051291">
    <property type="entry name" value="CIMAP"/>
</dbReference>
<organism evidence="2 3">
    <name type="scientific">Aphanomyces astaci</name>
    <name type="common">Crayfish plague agent</name>
    <dbReference type="NCBI Taxonomy" id="112090"/>
    <lineage>
        <taxon>Eukaryota</taxon>
        <taxon>Sar</taxon>
        <taxon>Stramenopiles</taxon>
        <taxon>Oomycota</taxon>
        <taxon>Saprolegniomycetes</taxon>
        <taxon>Saprolegniales</taxon>
        <taxon>Verrucalvaceae</taxon>
        <taxon>Aphanomyces</taxon>
    </lineage>
</organism>
<accession>A0A418EIQ9</accession>
<feature type="compositionally biased region" description="Polar residues" evidence="1">
    <location>
        <begin position="310"/>
        <end position="319"/>
    </location>
</feature>
<dbReference type="Proteomes" id="UP000285430">
    <property type="component" value="Unassembled WGS sequence"/>
</dbReference>